<evidence type="ECO:0000256" key="1">
    <source>
        <dbReference type="ARBA" id="ARBA00004442"/>
    </source>
</evidence>
<evidence type="ECO:0000256" key="2">
    <source>
        <dbReference type="ARBA" id="ARBA00023136"/>
    </source>
</evidence>
<dbReference type="CDD" id="cd07185">
    <property type="entry name" value="OmpA_C-like"/>
    <property type="match status" value="1"/>
</dbReference>
<sequence>MNMLKLAGTLAILLSISGCASNPQTGNFEITRTGVGLTVGAVGGALVGAALGDSSMAIKGALLGAAAGGGAGYLWEKRYRAMQAELAYTDLQVQQAPADNGQQSLVVTVPSDVFFRIGSSDIAPEAYPALSKLAESLKTQTYKVGIAGHTDNTGTPDRNNRLSYDRARSVAAYLTAAGVPYERLFVRGAGASEPKSSNATPQGRSQNRRVEITLSEIAPNA</sequence>
<dbReference type="InterPro" id="IPR006665">
    <property type="entry name" value="OmpA-like"/>
</dbReference>
<dbReference type="PROSITE" id="PS51123">
    <property type="entry name" value="OMPA_2"/>
    <property type="match status" value="1"/>
</dbReference>
<dbReference type="GO" id="GO:0009279">
    <property type="term" value="C:cell outer membrane"/>
    <property type="evidence" value="ECO:0007669"/>
    <property type="project" value="UniProtKB-SubCell"/>
</dbReference>
<feature type="domain" description="OmpA-like" evidence="7">
    <location>
        <begin position="102"/>
        <end position="218"/>
    </location>
</feature>
<dbReference type="PROSITE" id="PS51257">
    <property type="entry name" value="PROKAR_LIPOPROTEIN"/>
    <property type="match status" value="1"/>
</dbReference>
<feature type="chain" id="PRO_5012996027" description="OmpA-like domain-containing protein" evidence="6">
    <location>
        <begin position="21"/>
        <end position="221"/>
    </location>
</feature>
<dbReference type="PRINTS" id="PR01023">
    <property type="entry name" value="NAFLGMOTY"/>
</dbReference>
<dbReference type="SUPFAM" id="SSF103088">
    <property type="entry name" value="OmpA-like"/>
    <property type="match status" value="1"/>
</dbReference>
<comment type="subcellular location">
    <subcellularLocation>
        <location evidence="1">Cell outer membrane</location>
    </subcellularLocation>
</comment>
<dbReference type="EMBL" id="AP015030">
    <property type="protein sequence ID" value="BAW26609.1"/>
    <property type="molecule type" value="Genomic_DNA"/>
</dbReference>
<feature type="signal peptide" evidence="6">
    <location>
        <begin position="1"/>
        <end position="20"/>
    </location>
</feature>
<organism evidence="8 9">
    <name type="scientific">Pseudomonas putida</name>
    <name type="common">Arthrobacter siderocapsulatus</name>
    <dbReference type="NCBI Taxonomy" id="303"/>
    <lineage>
        <taxon>Bacteria</taxon>
        <taxon>Pseudomonadati</taxon>
        <taxon>Pseudomonadota</taxon>
        <taxon>Gammaproteobacteria</taxon>
        <taxon>Pseudomonadales</taxon>
        <taxon>Pseudomonadaceae</taxon>
        <taxon>Pseudomonas</taxon>
    </lineage>
</organism>
<keyword evidence="8" id="KW-0614">Plasmid</keyword>
<evidence type="ECO:0000256" key="5">
    <source>
        <dbReference type="SAM" id="MobiDB-lite"/>
    </source>
</evidence>
<dbReference type="PANTHER" id="PTHR30329:SF21">
    <property type="entry name" value="LIPOPROTEIN YIAD-RELATED"/>
    <property type="match status" value="1"/>
</dbReference>
<gene>
    <name evidence="8" type="ORF">KF715C_pA1040</name>
</gene>
<protein>
    <recommendedName>
        <fullName evidence="7">OmpA-like domain-containing protein</fullName>
    </recommendedName>
</protein>
<feature type="compositionally biased region" description="Polar residues" evidence="5">
    <location>
        <begin position="194"/>
        <end position="205"/>
    </location>
</feature>
<dbReference type="PRINTS" id="PR01021">
    <property type="entry name" value="OMPADOMAIN"/>
</dbReference>
<evidence type="ECO:0000313" key="8">
    <source>
        <dbReference type="EMBL" id="BAW26609.1"/>
    </source>
</evidence>
<dbReference type="AlphaFoldDB" id="A0A1L7NM93"/>
<keyword evidence="2 4" id="KW-0472">Membrane</keyword>
<geneLocation type="plasmid" evidence="9">
    <name>pkf715a dna</name>
</geneLocation>
<evidence type="ECO:0000313" key="9">
    <source>
        <dbReference type="Proteomes" id="UP000218731"/>
    </source>
</evidence>
<dbReference type="InterPro" id="IPR039567">
    <property type="entry name" value="Gly-zipper"/>
</dbReference>
<dbReference type="RefSeq" id="WP_172901770.1">
    <property type="nucleotide sequence ID" value="NZ_AP015030.1"/>
</dbReference>
<name>A0A1L7NM93_PSEPU</name>
<dbReference type="Pfam" id="PF13488">
    <property type="entry name" value="Gly-zipper_Omp"/>
    <property type="match status" value="1"/>
</dbReference>
<evidence type="ECO:0000259" key="7">
    <source>
        <dbReference type="PROSITE" id="PS51123"/>
    </source>
</evidence>
<accession>A0A1L7NM93</accession>
<proteinExistence type="predicted"/>
<dbReference type="PANTHER" id="PTHR30329">
    <property type="entry name" value="STATOR ELEMENT OF FLAGELLAR MOTOR COMPLEX"/>
    <property type="match status" value="1"/>
</dbReference>
<dbReference type="InterPro" id="IPR006664">
    <property type="entry name" value="OMP_bac"/>
</dbReference>
<dbReference type="Proteomes" id="UP000218731">
    <property type="component" value="Plasmid pKF715A"/>
</dbReference>
<evidence type="ECO:0000256" key="6">
    <source>
        <dbReference type="SAM" id="SignalP"/>
    </source>
</evidence>
<feature type="region of interest" description="Disordered" evidence="5">
    <location>
        <begin position="190"/>
        <end position="221"/>
    </location>
</feature>
<dbReference type="Pfam" id="PF00691">
    <property type="entry name" value="OmpA"/>
    <property type="match status" value="1"/>
</dbReference>
<dbReference type="Gene3D" id="3.30.1330.60">
    <property type="entry name" value="OmpA-like domain"/>
    <property type="match status" value="1"/>
</dbReference>
<reference evidence="8 9" key="1">
    <citation type="submission" date="2015-11" db="EMBL/GenBank/DDBJ databases">
        <title>Complete genome sequencing of a biphenyl-degrading bacterium, Pseudomonas putida KF715 (=NBRC110667).</title>
        <authorList>
            <person name="Suenaga H."/>
            <person name="Fujihara N."/>
            <person name="Watanabe T."/>
            <person name="Hirose J."/>
            <person name="Kimura N."/>
            <person name="Yamazoe A."/>
            <person name="Hosoyama A."/>
            <person name="Shimodaira J."/>
            <person name="Furukawa K."/>
        </authorList>
    </citation>
    <scope>NUCLEOTIDE SEQUENCE [LARGE SCALE GENOMIC DNA]</scope>
    <source>
        <strain evidence="8 9">KF715</strain>
        <plasmid evidence="9">Plasmid pkf715a dna</plasmid>
    </source>
</reference>
<keyword evidence="6" id="KW-0732">Signal</keyword>
<evidence type="ECO:0000256" key="4">
    <source>
        <dbReference type="PROSITE-ProRule" id="PRU00473"/>
    </source>
</evidence>
<dbReference type="InterPro" id="IPR050330">
    <property type="entry name" value="Bact_OuterMem_StrucFunc"/>
</dbReference>
<keyword evidence="3" id="KW-0998">Cell outer membrane</keyword>
<dbReference type="InterPro" id="IPR036737">
    <property type="entry name" value="OmpA-like_sf"/>
</dbReference>
<evidence type="ECO:0000256" key="3">
    <source>
        <dbReference type="ARBA" id="ARBA00023237"/>
    </source>
</evidence>